<evidence type="ECO:0000313" key="12">
    <source>
        <dbReference type="Proteomes" id="UP000292781"/>
    </source>
</evidence>
<comment type="caution">
    <text evidence="11">The sequence shown here is derived from an EMBL/GenBank/DDBJ whole genome shotgun (WGS) entry which is preliminary data.</text>
</comment>
<dbReference type="Gene3D" id="6.10.340.10">
    <property type="match status" value="1"/>
</dbReference>
<evidence type="ECO:0000256" key="4">
    <source>
        <dbReference type="ARBA" id="ARBA00029447"/>
    </source>
</evidence>
<dbReference type="SMART" id="SM00304">
    <property type="entry name" value="HAMP"/>
    <property type="match status" value="1"/>
</dbReference>
<evidence type="ECO:0000256" key="3">
    <source>
        <dbReference type="ARBA" id="ARBA00023224"/>
    </source>
</evidence>
<dbReference type="SUPFAM" id="SSF58104">
    <property type="entry name" value="Methyl-accepting chemotaxis protein (MCP) signaling domain"/>
    <property type="match status" value="1"/>
</dbReference>
<evidence type="ECO:0000256" key="5">
    <source>
        <dbReference type="PROSITE-ProRule" id="PRU00284"/>
    </source>
</evidence>
<evidence type="ECO:0000313" key="11">
    <source>
        <dbReference type="EMBL" id="TBW39782.1"/>
    </source>
</evidence>
<dbReference type="GO" id="GO:0006935">
    <property type="term" value="P:chemotaxis"/>
    <property type="evidence" value="ECO:0007669"/>
    <property type="project" value="InterPro"/>
</dbReference>
<dbReference type="OrthoDB" id="9814362at2"/>
<evidence type="ECO:0000256" key="6">
    <source>
        <dbReference type="SAM" id="MobiDB-lite"/>
    </source>
</evidence>
<keyword evidence="3 5" id="KW-0807">Transducer</keyword>
<dbReference type="PRINTS" id="PR00260">
    <property type="entry name" value="CHEMTRNSDUCR"/>
</dbReference>
<dbReference type="CDD" id="cd12913">
    <property type="entry name" value="PDC1_MCP_like"/>
    <property type="match status" value="1"/>
</dbReference>
<dbReference type="GO" id="GO:0004888">
    <property type="term" value="F:transmembrane signaling receptor activity"/>
    <property type="evidence" value="ECO:0007669"/>
    <property type="project" value="InterPro"/>
</dbReference>
<organism evidence="11 12">
    <name type="scientific">Siculibacillus lacustris</name>
    <dbReference type="NCBI Taxonomy" id="1549641"/>
    <lineage>
        <taxon>Bacteria</taxon>
        <taxon>Pseudomonadati</taxon>
        <taxon>Pseudomonadota</taxon>
        <taxon>Alphaproteobacteria</taxon>
        <taxon>Hyphomicrobiales</taxon>
        <taxon>Ancalomicrobiaceae</taxon>
        <taxon>Siculibacillus</taxon>
    </lineage>
</organism>
<dbReference type="PROSITE" id="PS50192">
    <property type="entry name" value="T_SNARE"/>
    <property type="match status" value="1"/>
</dbReference>
<dbReference type="RefSeq" id="WP_131307163.1">
    <property type="nucleotide sequence ID" value="NZ_SJFN01000006.1"/>
</dbReference>
<gene>
    <name evidence="11" type="ORF">EYW49_05860</name>
</gene>
<feature type="region of interest" description="Disordered" evidence="6">
    <location>
        <begin position="486"/>
        <end position="505"/>
    </location>
</feature>
<dbReference type="InterPro" id="IPR004089">
    <property type="entry name" value="MCPsignal_dom"/>
</dbReference>
<dbReference type="Pfam" id="PF00672">
    <property type="entry name" value="HAMP"/>
    <property type="match status" value="1"/>
</dbReference>
<keyword evidence="12" id="KW-1185">Reference proteome</keyword>
<feature type="domain" description="HAMP" evidence="10">
    <location>
        <begin position="380"/>
        <end position="433"/>
    </location>
</feature>
<reference evidence="11 12" key="1">
    <citation type="submission" date="2019-02" db="EMBL/GenBank/DDBJ databases">
        <title>Siculibacillus lacustris gen. nov., sp. nov., a new rosette-forming bacterium isolated from a freshwater crater lake (Lake St. Ana, Romania).</title>
        <authorList>
            <person name="Felfoldi T."/>
            <person name="Marton Z."/>
            <person name="Szabo A."/>
            <person name="Mentes A."/>
            <person name="Boka K."/>
            <person name="Marialigeti K."/>
            <person name="Mathe I."/>
            <person name="Koncz M."/>
            <person name="Schumann P."/>
            <person name="Toth E."/>
        </authorList>
    </citation>
    <scope>NUCLEOTIDE SEQUENCE [LARGE SCALE GENOMIC DNA]</scope>
    <source>
        <strain evidence="11 12">SA-279</strain>
    </source>
</reference>
<name>A0A4Q9VUD2_9HYPH</name>
<evidence type="ECO:0000256" key="7">
    <source>
        <dbReference type="SAM" id="Phobius"/>
    </source>
</evidence>
<keyword evidence="7" id="KW-1133">Transmembrane helix</keyword>
<feature type="domain" description="Methyl-accepting transducer" evidence="8">
    <location>
        <begin position="475"/>
        <end position="697"/>
    </location>
</feature>
<dbReference type="PANTHER" id="PTHR32089">
    <property type="entry name" value="METHYL-ACCEPTING CHEMOTAXIS PROTEIN MCPB"/>
    <property type="match status" value="1"/>
</dbReference>
<evidence type="ECO:0000259" key="8">
    <source>
        <dbReference type="PROSITE" id="PS50111"/>
    </source>
</evidence>
<dbReference type="Proteomes" id="UP000292781">
    <property type="component" value="Unassembled WGS sequence"/>
</dbReference>
<dbReference type="SMART" id="SM00283">
    <property type="entry name" value="MA"/>
    <property type="match status" value="1"/>
</dbReference>
<dbReference type="AlphaFoldDB" id="A0A4Q9VUD2"/>
<dbReference type="Pfam" id="PF00015">
    <property type="entry name" value="MCPsignal"/>
    <property type="match status" value="1"/>
</dbReference>
<dbReference type="Gene3D" id="1.10.287.950">
    <property type="entry name" value="Methyl-accepting chemotaxis protein"/>
    <property type="match status" value="1"/>
</dbReference>
<dbReference type="PROSITE" id="PS50885">
    <property type="entry name" value="HAMP"/>
    <property type="match status" value="1"/>
</dbReference>
<keyword evidence="2" id="KW-0997">Cell inner membrane</keyword>
<protein>
    <submittedName>
        <fullName evidence="11">Methyl-accepting chemotaxis protein</fullName>
    </submittedName>
</protein>
<evidence type="ECO:0000256" key="2">
    <source>
        <dbReference type="ARBA" id="ARBA00022519"/>
    </source>
</evidence>
<keyword evidence="7" id="KW-0472">Membrane</keyword>
<dbReference type="Gene3D" id="3.30.450.20">
    <property type="entry name" value="PAS domain"/>
    <property type="match status" value="2"/>
</dbReference>
<accession>A0A4Q9VUD2</accession>
<evidence type="ECO:0000259" key="10">
    <source>
        <dbReference type="PROSITE" id="PS50885"/>
    </source>
</evidence>
<dbReference type="GO" id="GO:0007165">
    <property type="term" value="P:signal transduction"/>
    <property type="evidence" value="ECO:0007669"/>
    <property type="project" value="UniProtKB-KW"/>
</dbReference>
<dbReference type="EMBL" id="SJFN01000006">
    <property type="protein sequence ID" value="TBW39782.1"/>
    <property type="molecule type" value="Genomic_DNA"/>
</dbReference>
<dbReference type="PROSITE" id="PS50111">
    <property type="entry name" value="CHEMOTAXIS_TRANSDUC_2"/>
    <property type="match status" value="1"/>
</dbReference>
<keyword evidence="2" id="KW-1003">Cell membrane</keyword>
<feature type="compositionally biased region" description="Polar residues" evidence="6">
    <location>
        <begin position="486"/>
        <end position="503"/>
    </location>
</feature>
<dbReference type="CDD" id="cd06225">
    <property type="entry name" value="HAMP"/>
    <property type="match status" value="1"/>
</dbReference>
<sequence length="730" mass="75159">MNIHSVRVRIVALSALCVLGSTGALVGYGIVAAEKTGNFVDSTVGTLLDGASRESLGRLAAAQAGVVQKEVDSAFDAARNMARALETVAEAAERGGSAIDIRRAQLNGLLLRVLEDNPRFNGTYSAWMPDALDGHDKAHAGDKAIGSDATGRALPYWTRDSAGKIALQPLVEYDSRDLHANGVMKGGWFIGPQETGKENILAPLPYIVQGKAVHLATMSVPIKVGGKFLGVAGADFDLAFVQTLAEQVNGSIYGGKGSLAIVSNAGLVVASSANPKAIGGSFDALDKDARADMDILRAGRSEITIDKATDSLKVFAPVQLGRTGGAWSVLIQVPRTVVMAEAARLSGALDARASADLFWQLLVAAGVAVVALGGMAFVGHGIASPIGSLADALRRIASGETLAKIAGADRRDEIGDIARAVDHIRVGAEEEARRKTALAEAERARQERERRETMMKLADEFEQTMGGIVDRVVAASGRLDSAAQTMSSATGNVADQSGQASSGANEAAANVETVASAAEELASSIGEIKRQVDESAHVAGIASRDAGATAEKVRELSNSANKIGQVVDLINNIAGQTNLLALNATIEAARAGEAGKGFAVVAAEVKQLADQTSKATSEIASQIGEIQASTQASATAIVGITAIIDQMNRIAAAIASSVDQQGAATREIAHNVTQAARGTQQVTANIVGIRGAVDETAKASGVVVASAADLAQQSDALRGAMTRFLATVRA</sequence>
<dbReference type="PANTHER" id="PTHR32089:SF112">
    <property type="entry name" value="LYSOZYME-LIKE PROTEIN-RELATED"/>
    <property type="match status" value="1"/>
</dbReference>
<dbReference type="InterPro" id="IPR000727">
    <property type="entry name" value="T_SNARE_dom"/>
</dbReference>
<evidence type="ECO:0000259" key="9">
    <source>
        <dbReference type="PROSITE" id="PS50192"/>
    </source>
</evidence>
<feature type="transmembrane region" description="Helical" evidence="7">
    <location>
        <begin position="357"/>
        <end position="378"/>
    </location>
</feature>
<proteinExistence type="inferred from homology"/>
<dbReference type="InterPro" id="IPR003660">
    <property type="entry name" value="HAMP_dom"/>
</dbReference>
<feature type="domain" description="T-SNARE coiled-coil homology" evidence="9">
    <location>
        <begin position="627"/>
        <end position="689"/>
    </location>
</feature>
<keyword evidence="7" id="KW-0812">Transmembrane</keyword>
<dbReference type="InterPro" id="IPR004090">
    <property type="entry name" value="Chemotax_Me-accpt_rcpt"/>
</dbReference>
<comment type="subcellular location">
    <subcellularLocation>
        <location evidence="1">Cell inner membrane</location>
        <topology evidence="1">Multi-pass membrane protein</topology>
    </subcellularLocation>
</comment>
<dbReference type="GO" id="GO:0005886">
    <property type="term" value="C:plasma membrane"/>
    <property type="evidence" value="ECO:0007669"/>
    <property type="project" value="UniProtKB-SubCell"/>
</dbReference>
<evidence type="ECO:0000256" key="1">
    <source>
        <dbReference type="ARBA" id="ARBA00004429"/>
    </source>
</evidence>
<comment type="similarity">
    <text evidence="4">Belongs to the methyl-accepting chemotaxis (MCP) protein family.</text>
</comment>